<dbReference type="InterPro" id="IPR013154">
    <property type="entry name" value="ADH-like_N"/>
</dbReference>
<proteinExistence type="inferred from homology"/>
<keyword evidence="2 4" id="KW-0862">Zinc</keyword>
<dbReference type="STRING" id="84035.SAMN05660742_11680"/>
<evidence type="ECO:0000313" key="6">
    <source>
        <dbReference type="EMBL" id="SEJ76790.1"/>
    </source>
</evidence>
<keyword evidence="3" id="KW-0560">Oxidoreductase</keyword>
<evidence type="ECO:0000259" key="5">
    <source>
        <dbReference type="SMART" id="SM00829"/>
    </source>
</evidence>
<protein>
    <submittedName>
        <fullName evidence="6">L-iditol 2-dehydrogenase</fullName>
    </submittedName>
</protein>
<dbReference type="Pfam" id="PF00107">
    <property type="entry name" value="ADH_zinc_N"/>
    <property type="match status" value="1"/>
</dbReference>
<dbReference type="InterPro" id="IPR020843">
    <property type="entry name" value="ER"/>
</dbReference>
<accession>A0A1H7BR75</accession>
<dbReference type="PANTHER" id="PTHR43401">
    <property type="entry name" value="L-THREONINE 3-DEHYDROGENASE"/>
    <property type="match status" value="1"/>
</dbReference>
<dbReference type="Gene3D" id="3.40.50.720">
    <property type="entry name" value="NAD(P)-binding Rossmann-like Domain"/>
    <property type="match status" value="1"/>
</dbReference>
<evidence type="ECO:0000256" key="1">
    <source>
        <dbReference type="ARBA" id="ARBA00022723"/>
    </source>
</evidence>
<dbReference type="Gene3D" id="3.90.180.10">
    <property type="entry name" value="Medium-chain alcohol dehydrogenases, catalytic domain"/>
    <property type="match status" value="1"/>
</dbReference>
<dbReference type="PANTHER" id="PTHR43401:SF2">
    <property type="entry name" value="L-THREONINE 3-DEHYDROGENASE"/>
    <property type="match status" value="1"/>
</dbReference>
<dbReference type="InterPro" id="IPR013149">
    <property type="entry name" value="ADH-like_C"/>
</dbReference>
<dbReference type="InterPro" id="IPR036291">
    <property type="entry name" value="NAD(P)-bd_dom_sf"/>
</dbReference>
<dbReference type="AlphaFoldDB" id="A0A1H7BR75"/>
<dbReference type="SMART" id="SM00829">
    <property type="entry name" value="PKS_ER"/>
    <property type="match status" value="1"/>
</dbReference>
<dbReference type="RefSeq" id="WP_091833402.1">
    <property type="nucleotide sequence ID" value="NZ_FNZK01000016.1"/>
</dbReference>
<keyword evidence="1 4" id="KW-0479">Metal-binding</keyword>
<comment type="similarity">
    <text evidence="4">Belongs to the zinc-containing alcohol dehydrogenase family.</text>
</comment>
<dbReference type="Pfam" id="PF08240">
    <property type="entry name" value="ADH_N"/>
    <property type="match status" value="1"/>
</dbReference>
<reference evidence="6 7" key="1">
    <citation type="submission" date="2016-10" db="EMBL/GenBank/DDBJ databases">
        <authorList>
            <person name="de Groot N.N."/>
        </authorList>
    </citation>
    <scope>NUCLEOTIDE SEQUENCE [LARGE SCALE GENOMIC DNA]</scope>
    <source>
        <strain evidence="6 7">DSM 2179</strain>
    </source>
</reference>
<organism evidence="6 7">
    <name type="scientific">Propionispira arboris</name>
    <dbReference type="NCBI Taxonomy" id="84035"/>
    <lineage>
        <taxon>Bacteria</taxon>
        <taxon>Bacillati</taxon>
        <taxon>Bacillota</taxon>
        <taxon>Negativicutes</taxon>
        <taxon>Selenomonadales</taxon>
        <taxon>Selenomonadaceae</taxon>
        <taxon>Propionispira</taxon>
    </lineage>
</organism>
<dbReference type="EMBL" id="FNZK01000016">
    <property type="protein sequence ID" value="SEJ76790.1"/>
    <property type="molecule type" value="Genomic_DNA"/>
</dbReference>
<keyword evidence="7" id="KW-1185">Reference proteome</keyword>
<dbReference type="GO" id="GO:0008270">
    <property type="term" value="F:zinc ion binding"/>
    <property type="evidence" value="ECO:0007669"/>
    <property type="project" value="InterPro"/>
</dbReference>
<dbReference type="GO" id="GO:0016491">
    <property type="term" value="F:oxidoreductase activity"/>
    <property type="evidence" value="ECO:0007669"/>
    <property type="project" value="UniProtKB-KW"/>
</dbReference>
<dbReference type="InterPro" id="IPR002328">
    <property type="entry name" value="ADH_Zn_CS"/>
</dbReference>
<dbReference type="PROSITE" id="PS00059">
    <property type="entry name" value="ADH_ZINC"/>
    <property type="match status" value="1"/>
</dbReference>
<gene>
    <name evidence="6" type="ORF">SAMN05660742_11680</name>
</gene>
<evidence type="ECO:0000256" key="2">
    <source>
        <dbReference type="ARBA" id="ARBA00022833"/>
    </source>
</evidence>
<evidence type="ECO:0000313" key="7">
    <source>
        <dbReference type="Proteomes" id="UP000199662"/>
    </source>
</evidence>
<dbReference type="SUPFAM" id="SSF51735">
    <property type="entry name" value="NAD(P)-binding Rossmann-fold domains"/>
    <property type="match status" value="1"/>
</dbReference>
<dbReference type="CDD" id="cd08258">
    <property type="entry name" value="Zn_ADH4"/>
    <property type="match status" value="1"/>
</dbReference>
<dbReference type="SUPFAM" id="SSF50129">
    <property type="entry name" value="GroES-like"/>
    <property type="match status" value="1"/>
</dbReference>
<sequence length="343" mass="37214">MKALVKTALGAGNLEVIEREEPQINADQVKIKVKYAGICGSDIHTFEGNYKVAAPVTLGHEFAGEIVELGANVKDFKIGDRVTSETTFEICGTCRYCKEKKYNLCATRKGIGTQQDGAFTNYVIARKESVHRLPENVTFLDASITEAAACAYHGVDKATIHQKDIVLVLGPGPIGLLVAQIVKAKGGTVVMTGLSQDAKRLAEAKTLGIDYTVDIQTESPRTVIDGLTEGYGADICFDCTGVVPSMQMGMDLLRKQGQYIQVGIFAKNEVVVDFSKIIQKELVVSGSRSQNTHDWEPTLDLMNSGAIQAAAMITHKMKIDEWDKAYKLLKSGEAIKIALEPLA</sequence>
<dbReference type="InterPro" id="IPR050129">
    <property type="entry name" value="Zn_alcohol_dh"/>
</dbReference>
<evidence type="ECO:0000256" key="3">
    <source>
        <dbReference type="ARBA" id="ARBA00023002"/>
    </source>
</evidence>
<dbReference type="InterPro" id="IPR011032">
    <property type="entry name" value="GroES-like_sf"/>
</dbReference>
<evidence type="ECO:0000256" key="4">
    <source>
        <dbReference type="RuleBase" id="RU361277"/>
    </source>
</evidence>
<dbReference type="Proteomes" id="UP000199662">
    <property type="component" value="Unassembled WGS sequence"/>
</dbReference>
<feature type="domain" description="Enoyl reductase (ER)" evidence="5">
    <location>
        <begin position="10"/>
        <end position="339"/>
    </location>
</feature>
<name>A0A1H7BR75_9FIRM</name>
<comment type="cofactor">
    <cofactor evidence="4">
        <name>Zn(2+)</name>
        <dbReference type="ChEBI" id="CHEBI:29105"/>
    </cofactor>
</comment>